<proteinExistence type="predicted"/>
<name>A0A916Z0G5_9BACT</name>
<feature type="region of interest" description="Disordered" evidence="1">
    <location>
        <begin position="66"/>
        <end position="96"/>
    </location>
</feature>
<dbReference type="Proteomes" id="UP000609064">
    <property type="component" value="Unassembled WGS sequence"/>
</dbReference>
<gene>
    <name evidence="2" type="ORF">GCM10011514_37690</name>
</gene>
<dbReference type="EMBL" id="BMKK01000008">
    <property type="protein sequence ID" value="GGD70082.1"/>
    <property type="molecule type" value="Genomic_DNA"/>
</dbReference>
<dbReference type="AlphaFoldDB" id="A0A916Z0G5"/>
<protein>
    <recommendedName>
        <fullName evidence="4">Lipoprotein</fullName>
    </recommendedName>
</protein>
<evidence type="ECO:0000313" key="3">
    <source>
        <dbReference type="Proteomes" id="UP000609064"/>
    </source>
</evidence>
<dbReference type="PROSITE" id="PS51257">
    <property type="entry name" value="PROKAR_LIPOPROTEIN"/>
    <property type="match status" value="1"/>
</dbReference>
<reference evidence="2" key="2">
    <citation type="submission" date="2020-09" db="EMBL/GenBank/DDBJ databases">
        <authorList>
            <person name="Sun Q."/>
            <person name="Zhou Y."/>
        </authorList>
    </citation>
    <scope>NUCLEOTIDE SEQUENCE</scope>
    <source>
        <strain evidence="2">CGMCC 1.15958</strain>
    </source>
</reference>
<evidence type="ECO:0000256" key="1">
    <source>
        <dbReference type="SAM" id="MobiDB-lite"/>
    </source>
</evidence>
<keyword evidence="3" id="KW-1185">Reference proteome</keyword>
<comment type="caution">
    <text evidence="2">The sequence shown here is derived from an EMBL/GenBank/DDBJ whole genome shotgun (WGS) entry which is preliminary data.</text>
</comment>
<evidence type="ECO:0000313" key="2">
    <source>
        <dbReference type="EMBL" id="GGD70082.1"/>
    </source>
</evidence>
<organism evidence="2 3">
    <name type="scientific">Emticicia aquatilis</name>
    <dbReference type="NCBI Taxonomy" id="1537369"/>
    <lineage>
        <taxon>Bacteria</taxon>
        <taxon>Pseudomonadati</taxon>
        <taxon>Bacteroidota</taxon>
        <taxon>Cytophagia</taxon>
        <taxon>Cytophagales</taxon>
        <taxon>Leadbetterellaceae</taxon>
        <taxon>Emticicia</taxon>
    </lineage>
</organism>
<dbReference type="RefSeq" id="WP_188768257.1">
    <property type="nucleotide sequence ID" value="NZ_BMKK01000008.1"/>
</dbReference>
<sequence>MKNQSKLRLLTLAGIFALLSLSLSSCFYSGYAYRDRYYSRPYYGYRPYIRPQVRVYTAPPRRYYYDNHRNYSRSYGNQSRGYRGDNNRSSRSHGRR</sequence>
<accession>A0A916Z0G5</accession>
<evidence type="ECO:0008006" key="4">
    <source>
        <dbReference type="Google" id="ProtNLM"/>
    </source>
</evidence>
<reference evidence="2" key="1">
    <citation type="journal article" date="2014" name="Int. J. Syst. Evol. Microbiol.">
        <title>Complete genome sequence of Corynebacterium casei LMG S-19264T (=DSM 44701T), isolated from a smear-ripened cheese.</title>
        <authorList>
            <consortium name="US DOE Joint Genome Institute (JGI-PGF)"/>
            <person name="Walter F."/>
            <person name="Albersmeier A."/>
            <person name="Kalinowski J."/>
            <person name="Ruckert C."/>
        </authorList>
    </citation>
    <scope>NUCLEOTIDE SEQUENCE</scope>
    <source>
        <strain evidence="2">CGMCC 1.15958</strain>
    </source>
</reference>